<dbReference type="SMART" id="SM00369">
    <property type="entry name" value="LRR_TYP"/>
    <property type="match status" value="2"/>
</dbReference>
<name>L8H7A0_ACACF</name>
<evidence type="ECO:0000313" key="5">
    <source>
        <dbReference type="Proteomes" id="UP000011083"/>
    </source>
</evidence>
<dbReference type="GO" id="GO:0005737">
    <property type="term" value="C:cytoplasm"/>
    <property type="evidence" value="ECO:0007669"/>
    <property type="project" value="TreeGrafter"/>
</dbReference>
<dbReference type="PANTHER" id="PTHR48051">
    <property type="match status" value="1"/>
</dbReference>
<accession>L8H7A0</accession>
<dbReference type="Proteomes" id="UP000011083">
    <property type="component" value="Unassembled WGS sequence"/>
</dbReference>
<dbReference type="InterPro" id="IPR032675">
    <property type="entry name" value="LRR_dom_sf"/>
</dbReference>
<keyword evidence="2" id="KW-0677">Repeat</keyword>
<dbReference type="InterPro" id="IPR050216">
    <property type="entry name" value="LRR_domain-containing"/>
</dbReference>
<keyword evidence="5" id="KW-1185">Reference proteome</keyword>
<organism evidence="4 5">
    <name type="scientific">Acanthamoeba castellanii (strain ATCC 30010 / Neff)</name>
    <dbReference type="NCBI Taxonomy" id="1257118"/>
    <lineage>
        <taxon>Eukaryota</taxon>
        <taxon>Amoebozoa</taxon>
        <taxon>Discosea</taxon>
        <taxon>Longamoebia</taxon>
        <taxon>Centramoebida</taxon>
        <taxon>Acanthamoebidae</taxon>
        <taxon>Acanthamoeba</taxon>
    </lineage>
</organism>
<evidence type="ECO:0000256" key="1">
    <source>
        <dbReference type="ARBA" id="ARBA00022614"/>
    </source>
</evidence>
<dbReference type="GeneID" id="14921895"/>
<dbReference type="InterPro" id="IPR027417">
    <property type="entry name" value="P-loop_NTPase"/>
</dbReference>
<dbReference type="Gene3D" id="3.30.70.1390">
    <property type="entry name" value="ROC domain from the Parkinson's disease-associated leucine-rich repeat kinase 2"/>
    <property type="match status" value="1"/>
</dbReference>
<sequence>MDVKGWIARLGQATGVEAELQKIELAGKLAHEGGEDDCVKLAWALRRTKAGPTHLDLSCNQLGDKAAAKLAKTIEQSGSTIERVLLHDNTFSGKGMDKLLQALGTNLRITELTIERQGAAEEKDEKRIGRHIKRVLASTAEFHKAISGKTATVNLLGRGLSQVPASFLSQLTHLTVLNLNHNRIRDLPEEMSQLTKLEELRLSENQIEVLPGWVARMVALKIIDLRYNERLVTLPLGLAQLPRLECLEFGANKQDKLKRLQVLRESRYATVAQQTEEAERDADHQVLIPQEIVFHGGKEIISWLREMAKGEKIEHRFKVMVVGSPGVGKTLLSEWLFQKTKMENRNIDAYVPTPTHGVTRTWAEVPNKRHKFNHTPIACCYDCGGDDIGPEFMLTGRTVYVVVFNVMQPEEEHSRLEHWLKRISNGVESPVPVLAVATHADDRNLTAAHKKKVGLLIDKLRETYPAQLRELFLVNARQGKGVDDVRNKLVDVAVDHFWLAQPVPNGAGGARTYVALSTALIDLNVPSVEDRVIANCDLGGATPDPENVTPALGFLADLGLVVYNKPLVTLEPLWVSEALGEATVSIETKIAREVPLTRPRGDQETAVQLLDLGVEVRRLEKEFALIQALLENKTYWPKEDLGTQTNNKRRSVVPKLKLAS</sequence>
<dbReference type="PANTHER" id="PTHR48051:SF1">
    <property type="entry name" value="RAS SUPPRESSOR PROTEIN 1"/>
    <property type="match status" value="1"/>
</dbReference>
<dbReference type="STRING" id="1257118.L8H7A0"/>
<dbReference type="Gene3D" id="3.40.50.300">
    <property type="entry name" value="P-loop containing nucleotide triphosphate hydrolases"/>
    <property type="match status" value="1"/>
</dbReference>
<protein>
    <submittedName>
        <fullName evidence="4">Leucine rich repeat domain containing protein</fullName>
    </submittedName>
</protein>
<dbReference type="EMBL" id="KB007908">
    <property type="protein sequence ID" value="ELR21020.1"/>
    <property type="molecule type" value="Genomic_DNA"/>
</dbReference>
<dbReference type="KEGG" id="acan:ACA1_280840"/>
<dbReference type="OrthoDB" id="1394818at2759"/>
<dbReference type="RefSeq" id="XP_004344763.1">
    <property type="nucleotide sequence ID" value="XM_004344713.1"/>
</dbReference>
<feature type="region of interest" description="Disordered" evidence="3">
    <location>
        <begin position="639"/>
        <end position="660"/>
    </location>
</feature>
<dbReference type="Gene3D" id="3.80.10.10">
    <property type="entry name" value="Ribonuclease Inhibitor"/>
    <property type="match status" value="2"/>
</dbReference>
<dbReference type="InterPro" id="IPR001611">
    <property type="entry name" value="Leu-rich_rpt"/>
</dbReference>
<dbReference type="Pfam" id="PF13855">
    <property type="entry name" value="LRR_8"/>
    <property type="match status" value="1"/>
</dbReference>
<gene>
    <name evidence="4" type="ORF">ACA1_280840</name>
</gene>
<evidence type="ECO:0000256" key="2">
    <source>
        <dbReference type="ARBA" id="ARBA00022737"/>
    </source>
</evidence>
<evidence type="ECO:0000256" key="3">
    <source>
        <dbReference type="SAM" id="MobiDB-lite"/>
    </source>
</evidence>
<proteinExistence type="predicted"/>
<dbReference type="SUPFAM" id="SSF52047">
    <property type="entry name" value="RNI-like"/>
    <property type="match status" value="1"/>
</dbReference>
<keyword evidence="1" id="KW-0433">Leucine-rich repeat</keyword>
<dbReference type="Pfam" id="PF13516">
    <property type="entry name" value="LRR_6"/>
    <property type="match status" value="1"/>
</dbReference>
<dbReference type="VEuPathDB" id="AmoebaDB:ACA1_280840"/>
<dbReference type="AlphaFoldDB" id="L8H7A0"/>
<dbReference type="PROSITE" id="PS51450">
    <property type="entry name" value="LRR"/>
    <property type="match status" value="1"/>
</dbReference>
<dbReference type="SUPFAM" id="SSF52540">
    <property type="entry name" value="P-loop containing nucleoside triphosphate hydrolases"/>
    <property type="match status" value="1"/>
</dbReference>
<dbReference type="InterPro" id="IPR003591">
    <property type="entry name" value="Leu-rich_rpt_typical-subtyp"/>
</dbReference>
<reference evidence="4 5" key="1">
    <citation type="journal article" date="2013" name="Genome Biol.">
        <title>Genome of Acanthamoeba castellanii highlights extensive lateral gene transfer and early evolution of tyrosine kinase signaling.</title>
        <authorList>
            <person name="Clarke M."/>
            <person name="Lohan A.J."/>
            <person name="Liu B."/>
            <person name="Lagkouvardos I."/>
            <person name="Roy S."/>
            <person name="Zafar N."/>
            <person name="Bertelli C."/>
            <person name="Schilde C."/>
            <person name="Kianianmomeni A."/>
            <person name="Burglin T.R."/>
            <person name="Frech C."/>
            <person name="Turcotte B."/>
            <person name="Kopec K.O."/>
            <person name="Synnott J.M."/>
            <person name="Choo C."/>
            <person name="Paponov I."/>
            <person name="Finkler A."/>
            <person name="Soon Heng Tan C."/>
            <person name="Hutchins A.P."/>
            <person name="Weinmeier T."/>
            <person name="Rattei T."/>
            <person name="Chu J.S."/>
            <person name="Gimenez G."/>
            <person name="Irimia M."/>
            <person name="Rigden D.J."/>
            <person name="Fitzpatrick D.A."/>
            <person name="Lorenzo-Morales J."/>
            <person name="Bateman A."/>
            <person name="Chiu C.H."/>
            <person name="Tang P."/>
            <person name="Hegemann P."/>
            <person name="Fromm H."/>
            <person name="Raoult D."/>
            <person name="Greub G."/>
            <person name="Miranda-Saavedra D."/>
            <person name="Chen N."/>
            <person name="Nash P."/>
            <person name="Ginger M.L."/>
            <person name="Horn M."/>
            <person name="Schaap P."/>
            <person name="Caler L."/>
            <person name="Loftus B."/>
        </authorList>
    </citation>
    <scope>NUCLEOTIDE SEQUENCE [LARGE SCALE GENOMIC DNA]</scope>
    <source>
        <strain evidence="4 5">Neff</strain>
    </source>
</reference>
<evidence type="ECO:0000313" key="4">
    <source>
        <dbReference type="EMBL" id="ELR21020.1"/>
    </source>
</evidence>